<dbReference type="AlphaFoldDB" id="A0AAW2GPP4"/>
<dbReference type="Proteomes" id="UP001430953">
    <property type="component" value="Unassembled WGS sequence"/>
</dbReference>
<sequence length="171" mass="20184">MDKDRFKKKKKKKICTRLTCADNKKKRDLLLKTPRLIPKFLSQLFVRYSNMTFGLNIDAWGKTRGRRIGRSILCKKAFPFANVRHRYFTARFFRAELFRNLCACRHKVRNELRRSREKESVCEREKEKERERKGEDIIKLAAKLVLERGSGSAGKRKLFNCDPFGSAALPR</sequence>
<gene>
    <name evidence="1" type="ORF">PUN28_004131</name>
</gene>
<organism evidence="1 2">
    <name type="scientific">Cardiocondyla obscurior</name>
    <dbReference type="NCBI Taxonomy" id="286306"/>
    <lineage>
        <taxon>Eukaryota</taxon>
        <taxon>Metazoa</taxon>
        <taxon>Ecdysozoa</taxon>
        <taxon>Arthropoda</taxon>
        <taxon>Hexapoda</taxon>
        <taxon>Insecta</taxon>
        <taxon>Pterygota</taxon>
        <taxon>Neoptera</taxon>
        <taxon>Endopterygota</taxon>
        <taxon>Hymenoptera</taxon>
        <taxon>Apocrita</taxon>
        <taxon>Aculeata</taxon>
        <taxon>Formicoidea</taxon>
        <taxon>Formicidae</taxon>
        <taxon>Myrmicinae</taxon>
        <taxon>Cardiocondyla</taxon>
    </lineage>
</organism>
<accession>A0AAW2GPP4</accession>
<evidence type="ECO:0000313" key="2">
    <source>
        <dbReference type="Proteomes" id="UP001430953"/>
    </source>
</evidence>
<evidence type="ECO:0000313" key="1">
    <source>
        <dbReference type="EMBL" id="KAL0129229.1"/>
    </source>
</evidence>
<dbReference type="EMBL" id="JADYXP020000003">
    <property type="protein sequence ID" value="KAL0129229.1"/>
    <property type="molecule type" value="Genomic_DNA"/>
</dbReference>
<name>A0AAW2GPP4_9HYME</name>
<protein>
    <submittedName>
        <fullName evidence="1">Uncharacterized protein</fullName>
    </submittedName>
</protein>
<comment type="caution">
    <text evidence="1">The sequence shown here is derived from an EMBL/GenBank/DDBJ whole genome shotgun (WGS) entry which is preliminary data.</text>
</comment>
<reference evidence="1 2" key="1">
    <citation type="submission" date="2023-03" db="EMBL/GenBank/DDBJ databases">
        <title>High recombination rates correlate with genetic variation in Cardiocondyla obscurior ants.</title>
        <authorList>
            <person name="Errbii M."/>
        </authorList>
    </citation>
    <scope>NUCLEOTIDE SEQUENCE [LARGE SCALE GENOMIC DNA]</scope>
    <source>
        <strain evidence="1">Alpha-2009</strain>
        <tissue evidence="1">Whole body</tissue>
    </source>
</reference>
<proteinExistence type="predicted"/>
<keyword evidence="2" id="KW-1185">Reference proteome</keyword>